<keyword evidence="2" id="KW-0732">Signal</keyword>
<dbReference type="RefSeq" id="XP_038776751.1">
    <property type="nucleotide sequence ID" value="XM_038920823.1"/>
</dbReference>
<evidence type="ECO:0000256" key="1">
    <source>
        <dbReference type="SAM" id="MobiDB-lite"/>
    </source>
</evidence>
<reference evidence="4" key="1">
    <citation type="submission" date="2020-10" db="EMBL/GenBank/DDBJ databases">
        <authorList>
            <person name="Roach M.J.R."/>
        </authorList>
    </citation>
    <scope>NUCLEOTIDE SEQUENCE</scope>
    <source>
        <strain evidence="4">CBS 1945</strain>
    </source>
</reference>
<evidence type="ECO:0000259" key="3">
    <source>
        <dbReference type="SMART" id="SM00736"/>
    </source>
</evidence>
<feature type="domain" description="Dystroglycan-type cadherin-like" evidence="3">
    <location>
        <begin position="133"/>
        <end position="241"/>
    </location>
</feature>
<dbReference type="GO" id="GO:0005509">
    <property type="term" value="F:calcium ion binding"/>
    <property type="evidence" value="ECO:0007669"/>
    <property type="project" value="InterPro"/>
</dbReference>
<dbReference type="SMART" id="SM00736">
    <property type="entry name" value="CADG"/>
    <property type="match status" value="3"/>
</dbReference>
<dbReference type="OrthoDB" id="41532at2759"/>
<dbReference type="GeneID" id="62193893"/>
<feature type="domain" description="Dystroglycan-type cadherin-like" evidence="3">
    <location>
        <begin position="337"/>
        <end position="429"/>
    </location>
</feature>
<feature type="compositionally biased region" description="Basic residues" evidence="1">
    <location>
        <begin position="503"/>
        <end position="515"/>
    </location>
</feature>
<feature type="compositionally biased region" description="Low complexity" evidence="1">
    <location>
        <begin position="486"/>
        <end position="496"/>
    </location>
</feature>
<accession>A0A875RWF3</accession>
<feature type="region of interest" description="Disordered" evidence="1">
    <location>
        <begin position="582"/>
        <end position="664"/>
    </location>
</feature>
<feature type="compositionally biased region" description="Low complexity" evidence="1">
    <location>
        <begin position="595"/>
        <end position="607"/>
    </location>
</feature>
<dbReference type="SUPFAM" id="SSF49313">
    <property type="entry name" value="Cadherin-like"/>
    <property type="match status" value="4"/>
</dbReference>
<dbReference type="InterPro" id="IPR013783">
    <property type="entry name" value="Ig-like_fold"/>
</dbReference>
<evidence type="ECO:0000313" key="4">
    <source>
        <dbReference type="EMBL" id="QPG73186.1"/>
    </source>
</evidence>
<keyword evidence="5" id="KW-1185">Reference proteome</keyword>
<evidence type="ECO:0000256" key="2">
    <source>
        <dbReference type="SAM" id="SignalP"/>
    </source>
</evidence>
<feature type="compositionally biased region" description="Polar residues" evidence="1">
    <location>
        <begin position="608"/>
        <end position="618"/>
    </location>
</feature>
<dbReference type="AlphaFoldDB" id="A0A875RWF3"/>
<dbReference type="Pfam" id="PF05345">
    <property type="entry name" value="He_PIG"/>
    <property type="match status" value="1"/>
</dbReference>
<dbReference type="GO" id="GO:0016020">
    <property type="term" value="C:membrane"/>
    <property type="evidence" value="ECO:0007669"/>
    <property type="project" value="InterPro"/>
</dbReference>
<feature type="signal peptide" evidence="2">
    <location>
        <begin position="1"/>
        <end position="20"/>
    </location>
</feature>
<feature type="chain" id="PRO_5034732174" description="Dystroglycan-type cadherin-like domain-containing protein" evidence="2">
    <location>
        <begin position="21"/>
        <end position="695"/>
    </location>
</feature>
<feature type="compositionally biased region" description="Low complexity" evidence="1">
    <location>
        <begin position="453"/>
        <end position="466"/>
    </location>
</feature>
<feature type="compositionally biased region" description="Low complexity" evidence="1">
    <location>
        <begin position="623"/>
        <end position="636"/>
    </location>
</feature>
<dbReference type="InterPro" id="IPR015919">
    <property type="entry name" value="Cadherin-like_sf"/>
</dbReference>
<dbReference type="InterPro" id="IPR006644">
    <property type="entry name" value="Cadg"/>
</dbReference>
<name>A0A875RWF3_EENNA</name>
<proteinExistence type="predicted"/>
<protein>
    <recommendedName>
        <fullName evidence="3">Dystroglycan-type cadherin-like domain-containing protein</fullName>
    </recommendedName>
</protein>
<evidence type="ECO:0000313" key="5">
    <source>
        <dbReference type="Proteomes" id="UP000662931"/>
    </source>
</evidence>
<dbReference type="Gene3D" id="2.60.40.10">
    <property type="entry name" value="Immunoglobulins"/>
    <property type="match status" value="3"/>
</dbReference>
<organism evidence="4 5">
    <name type="scientific">Eeniella nana</name>
    <name type="common">Yeast</name>
    <name type="synonym">Brettanomyces nanus</name>
    <dbReference type="NCBI Taxonomy" id="13502"/>
    <lineage>
        <taxon>Eukaryota</taxon>
        <taxon>Fungi</taxon>
        <taxon>Dikarya</taxon>
        <taxon>Ascomycota</taxon>
        <taxon>Saccharomycotina</taxon>
        <taxon>Pichiomycetes</taxon>
        <taxon>Pichiales</taxon>
        <taxon>Pichiaceae</taxon>
        <taxon>Brettanomyces</taxon>
    </lineage>
</organism>
<dbReference type="KEGG" id="bnn:FOA43_000492"/>
<sequence length="695" mass="74939">MFHVLSFLYLVAHIGILVTATPIVGLPFNEQLPDVARVGEDYYFALNSDTIESDNTGESVTYSASGLPSWLTFDATSLVFTGTAENATNITFTITGTDSTGSVDEECQLVVSEDAGPRLTSETSLYEQLAQSGNTNGYDGIVLQPNEDFSIKFDNDTFEMGSGSGGSIVSYYGRSANRTSLPIWCQFDDDTLTFSGTAPTVNAVDAPSQEFDLVLIATDYIGYTGAYGAFHIVVGGHYLISKVESPIIINATAGKEISQEIPIDSVYLDGQQISSTNISSVDLYEGPSWVSISDNDTLAGTVPDDILSNTSLNVTVTDIYGDSIFISFDVDVLDQVFAIGTFPEVNATRGEFFKYTIDSDDLMHANSTNLTATYEDANWLNFYYSNNTFNGWVPKDFESVDVTVNGTLGDLTDSREFTIEGIGPVNKFPTNDTLSNDGGAAAGLVEENMLKLDGGSASSVSSSATDVDSDGEKQGQMHTPYGVITGDGSNNNSSDSKGAVRNSWRKNSTRSKSNWKPRDSLTSLATVTTNDLLTMNVVDDPSLQRRSQMNLLLRHNSNALSNNNLSNTKLIPSYRNSRVASIANRDSGSIKHNKNNNSTNIGRNNSSDYFSSEPSSNIELLDSNSSASNSKNNITSFGDKNTHSEQKLAPIRDFSGNSGSTGSAKLMDFQDRASIEKTSATPLNTDNRSYHGVIE</sequence>
<feature type="region of interest" description="Disordered" evidence="1">
    <location>
        <begin position="453"/>
        <end position="517"/>
    </location>
</feature>
<dbReference type="EMBL" id="CP064812">
    <property type="protein sequence ID" value="QPG73186.1"/>
    <property type="molecule type" value="Genomic_DNA"/>
</dbReference>
<dbReference type="Proteomes" id="UP000662931">
    <property type="component" value="Chromosome 1"/>
</dbReference>
<feature type="domain" description="Dystroglycan-type cadherin-like" evidence="3">
    <location>
        <begin position="18"/>
        <end position="118"/>
    </location>
</feature>
<gene>
    <name evidence="4" type="ORF">FOA43_000492</name>
</gene>